<keyword evidence="7 12" id="KW-0067">ATP-binding</keyword>
<protein>
    <submittedName>
        <fullName evidence="12">Fe(3+) dicitrate ABC transporter ATP-binding protein FecE</fullName>
    </submittedName>
</protein>
<dbReference type="InterPro" id="IPR003439">
    <property type="entry name" value="ABC_transporter-like_ATP-bd"/>
</dbReference>
<dbReference type="InterPro" id="IPR051535">
    <property type="entry name" value="Siderophore_ABC-ATPase"/>
</dbReference>
<keyword evidence="8" id="KW-0408">Iron</keyword>
<evidence type="ECO:0000256" key="7">
    <source>
        <dbReference type="ARBA" id="ARBA00022840"/>
    </source>
</evidence>
<comment type="similarity">
    <text evidence="2">Belongs to the ABC transporter superfamily.</text>
</comment>
<evidence type="ECO:0000256" key="4">
    <source>
        <dbReference type="ARBA" id="ARBA00022475"/>
    </source>
</evidence>
<dbReference type="InterPro" id="IPR003593">
    <property type="entry name" value="AAA+_ATPase"/>
</dbReference>
<dbReference type="NCBIfam" id="NF008409">
    <property type="entry name" value="PRK11231.1"/>
    <property type="match status" value="1"/>
</dbReference>
<dbReference type="Proteomes" id="UP001170481">
    <property type="component" value="Unassembled WGS sequence"/>
</dbReference>
<evidence type="ECO:0000256" key="3">
    <source>
        <dbReference type="ARBA" id="ARBA00022448"/>
    </source>
</evidence>
<evidence type="ECO:0000313" key="12">
    <source>
        <dbReference type="EMBL" id="MDO6670669.1"/>
    </source>
</evidence>
<dbReference type="CDD" id="cd03214">
    <property type="entry name" value="ABC_Iron-Siderophores_B12_Hemin"/>
    <property type="match status" value="1"/>
</dbReference>
<evidence type="ECO:0000256" key="5">
    <source>
        <dbReference type="ARBA" id="ARBA00022496"/>
    </source>
</evidence>
<keyword evidence="3" id="KW-0813">Transport</keyword>
<dbReference type="SMART" id="SM00382">
    <property type="entry name" value="AAA"/>
    <property type="match status" value="1"/>
</dbReference>
<evidence type="ECO:0000313" key="13">
    <source>
        <dbReference type="Proteomes" id="UP001170481"/>
    </source>
</evidence>
<evidence type="ECO:0000256" key="6">
    <source>
        <dbReference type="ARBA" id="ARBA00022741"/>
    </source>
</evidence>
<dbReference type="Gene3D" id="3.40.50.300">
    <property type="entry name" value="P-loop containing nucleotide triphosphate hydrolases"/>
    <property type="match status" value="1"/>
</dbReference>
<organism evidence="12 13">
    <name type="scientific">Cobetia amphilecti</name>
    <dbReference type="NCBI Taxonomy" id="1055104"/>
    <lineage>
        <taxon>Bacteria</taxon>
        <taxon>Pseudomonadati</taxon>
        <taxon>Pseudomonadota</taxon>
        <taxon>Gammaproteobacteria</taxon>
        <taxon>Oceanospirillales</taxon>
        <taxon>Halomonadaceae</taxon>
        <taxon>Cobetia</taxon>
    </lineage>
</organism>
<dbReference type="PANTHER" id="PTHR42771">
    <property type="entry name" value="IRON(3+)-HYDROXAMATE IMPORT ATP-BINDING PROTEIN FHUC"/>
    <property type="match status" value="1"/>
</dbReference>
<dbReference type="PROSITE" id="PS50893">
    <property type="entry name" value="ABC_TRANSPORTER_2"/>
    <property type="match status" value="1"/>
</dbReference>
<evidence type="ECO:0000256" key="1">
    <source>
        <dbReference type="ARBA" id="ARBA00004202"/>
    </source>
</evidence>
<feature type="domain" description="ABC transporter" evidence="11">
    <location>
        <begin position="7"/>
        <end position="242"/>
    </location>
</feature>
<dbReference type="AlphaFoldDB" id="A0AAP4TV27"/>
<keyword evidence="5" id="KW-0410">Iron transport</keyword>
<dbReference type="Pfam" id="PF00005">
    <property type="entry name" value="ABC_tran"/>
    <property type="match status" value="1"/>
</dbReference>
<comment type="caution">
    <text evidence="12">The sequence shown here is derived from an EMBL/GenBank/DDBJ whole genome shotgun (WGS) entry which is preliminary data.</text>
</comment>
<reference evidence="12" key="1">
    <citation type="submission" date="2023-07" db="EMBL/GenBank/DDBJ databases">
        <title>Genome content predicts the carbon catabolic preferences of heterotrophic bacteria.</title>
        <authorList>
            <person name="Gralka M."/>
        </authorList>
    </citation>
    <scope>NUCLEOTIDE SEQUENCE</scope>
    <source>
        <strain evidence="12">C2R13</strain>
    </source>
</reference>
<proteinExistence type="inferred from homology"/>
<dbReference type="PANTHER" id="PTHR42771:SF2">
    <property type="entry name" value="IRON(3+)-HYDROXAMATE IMPORT ATP-BINDING PROTEIN FHUC"/>
    <property type="match status" value="1"/>
</dbReference>
<evidence type="ECO:0000256" key="9">
    <source>
        <dbReference type="ARBA" id="ARBA00023065"/>
    </source>
</evidence>
<dbReference type="PROSITE" id="PS00211">
    <property type="entry name" value="ABC_TRANSPORTER_1"/>
    <property type="match status" value="1"/>
</dbReference>
<dbReference type="GO" id="GO:0005524">
    <property type="term" value="F:ATP binding"/>
    <property type="evidence" value="ECO:0007669"/>
    <property type="project" value="UniProtKB-KW"/>
</dbReference>
<keyword evidence="10" id="KW-0472">Membrane</keyword>
<keyword evidence="6" id="KW-0547">Nucleotide-binding</keyword>
<dbReference type="RefSeq" id="WP_303568018.1">
    <property type="nucleotide sequence ID" value="NZ_JAUORK010000001.1"/>
</dbReference>
<accession>A0AAP4TV27</accession>
<evidence type="ECO:0000256" key="8">
    <source>
        <dbReference type="ARBA" id="ARBA00023004"/>
    </source>
</evidence>
<gene>
    <name evidence="12" type="primary">fecE</name>
    <name evidence="12" type="ORF">Q4535_00920</name>
</gene>
<dbReference type="GO" id="GO:0005886">
    <property type="term" value="C:plasma membrane"/>
    <property type="evidence" value="ECO:0007669"/>
    <property type="project" value="UniProtKB-SubCell"/>
</dbReference>
<sequence length="271" mass="29704">MTSATILEINDLKLGYGNSVIIDGLDVEIPKGKFTALVGPNGCGKSTLLKSLARTLPPSRGTITLKGKSIHKTSAKALAREIAFLPQVLTIPEGISVRELVGYGRSPYNDLWGRLKASDRRIVDEAIERVQIGELADRWLHDLSGGQRQRAWLAMVLAQRAPLVLLDEPTTYLDINHQVELMDMIRDMVVQGQTVIAVLHDLNQAFRHADHIIMLKEGRLAISASPEEAATSELMQQVFSVEAEIHPDPLAGSPMVIVRQSPCERQPSPAA</sequence>
<dbReference type="GO" id="GO:0016887">
    <property type="term" value="F:ATP hydrolysis activity"/>
    <property type="evidence" value="ECO:0007669"/>
    <property type="project" value="InterPro"/>
</dbReference>
<name>A0AAP4TV27_9GAMM</name>
<evidence type="ECO:0000259" key="11">
    <source>
        <dbReference type="PROSITE" id="PS50893"/>
    </source>
</evidence>
<dbReference type="GO" id="GO:0006826">
    <property type="term" value="P:iron ion transport"/>
    <property type="evidence" value="ECO:0007669"/>
    <property type="project" value="UniProtKB-KW"/>
</dbReference>
<dbReference type="SUPFAM" id="SSF52540">
    <property type="entry name" value="P-loop containing nucleoside triphosphate hydrolases"/>
    <property type="match status" value="1"/>
</dbReference>
<keyword evidence="9" id="KW-0406">Ion transport</keyword>
<keyword evidence="4" id="KW-1003">Cell membrane</keyword>
<comment type="subcellular location">
    <subcellularLocation>
        <location evidence="1">Cell membrane</location>
        <topology evidence="1">Peripheral membrane protein</topology>
    </subcellularLocation>
</comment>
<dbReference type="InterPro" id="IPR017871">
    <property type="entry name" value="ABC_transporter-like_CS"/>
</dbReference>
<dbReference type="InterPro" id="IPR027417">
    <property type="entry name" value="P-loop_NTPase"/>
</dbReference>
<evidence type="ECO:0000256" key="10">
    <source>
        <dbReference type="ARBA" id="ARBA00023136"/>
    </source>
</evidence>
<dbReference type="FunFam" id="3.40.50.300:FF:000134">
    <property type="entry name" value="Iron-enterobactin ABC transporter ATP-binding protein"/>
    <property type="match status" value="1"/>
</dbReference>
<dbReference type="EMBL" id="JAUORK010000001">
    <property type="protein sequence ID" value="MDO6670669.1"/>
    <property type="molecule type" value="Genomic_DNA"/>
</dbReference>
<evidence type="ECO:0000256" key="2">
    <source>
        <dbReference type="ARBA" id="ARBA00005417"/>
    </source>
</evidence>